<evidence type="ECO:0000313" key="7">
    <source>
        <dbReference type="Proteomes" id="UP001165367"/>
    </source>
</evidence>
<evidence type="ECO:0000256" key="4">
    <source>
        <dbReference type="ARBA" id="ARBA00023315"/>
    </source>
</evidence>
<comment type="caution">
    <text evidence="6">The sequence shown here is derived from an EMBL/GenBank/DDBJ whole genome shotgun (WGS) entry which is preliminary data.</text>
</comment>
<evidence type="ECO:0000256" key="1">
    <source>
        <dbReference type="ARBA" id="ARBA00007274"/>
    </source>
</evidence>
<dbReference type="RefSeq" id="WP_237869981.1">
    <property type="nucleotide sequence ID" value="NZ_JAKLTR010000003.1"/>
</dbReference>
<reference evidence="6" key="1">
    <citation type="submission" date="2022-01" db="EMBL/GenBank/DDBJ databases">
        <authorList>
            <person name="Jo J.-H."/>
            <person name="Im W.-T."/>
        </authorList>
    </citation>
    <scope>NUCLEOTIDE SEQUENCE</scope>
    <source>
        <strain evidence="6">NA20</strain>
    </source>
</reference>
<dbReference type="InterPro" id="IPR011004">
    <property type="entry name" value="Trimer_LpxA-like_sf"/>
</dbReference>
<evidence type="ECO:0000259" key="5">
    <source>
        <dbReference type="Pfam" id="PF17836"/>
    </source>
</evidence>
<keyword evidence="2" id="KW-0808">Transferase</keyword>
<dbReference type="InterPro" id="IPR018357">
    <property type="entry name" value="Hexapep_transf_CS"/>
</dbReference>
<dbReference type="Pfam" id="PF14602">
    <property type="entry name" value="Hexapep_2"/>
    <property type="match status" value="1"/>
</dbReference>
<dbReference type="PANTHER" id="PTHR43300:SF7">
    <property type="entry name" value="UDP-N-ACETYLBACILLOSAMINE N-ACETYLTRANSFERASE"/>
    <property type="match status" value="1"/>
</dbReference>
<feature type="domain" description="PglD N-terminal" evidence="5">
    <location>
        <begin position="8"/>
        <end position="80"/>
    </location>
</feature>
<sequence length="206" mass="21327">MSEKDLPVVIIGYSGHAYVVIDALQLSGRRVTAYCDQEMKTNNPFDLAYLGKEREATAQLSASDYFASVGDNTIRKKICDFVGAAVNRPAITVIHPGATIASSATVDHGVLVAAGAVINALAVVRTGTICNTGSIIEHECRIGEYVHIAPGAVLCGNVTVGDNTFIGASSVIRQGITIGTGVVIGAGSVVTRDVPDGAQIFGNPAR</sequence>
<dbReference type="Gene3D" id="2.160.10.10">
    <property type="entry name" value="Hexapeptide repeat proteins"/>
    <property type="match status" value="1"/>
</dbReference>
<dbReference type="Proteomes" id="UP001165367">
    <property type="component" value="Unassembled WGS sequence"/>
</dbReference>
<name>A0ABS9KNS5_9BACT</name>
<proteinExistence type="inferred from homology"/>
<dbReference type="NCBIfam" id="TIGR03570">
    <property type="entry name" value="NeuD_NnaD"/>
    <property type="match status" value="1"/>
</dbReference>
<organism evidence="6 7">
    <name type="scientific">Terrimonas ginsenosidimutans</name>
    <dbReference type="NCBI Taxonomy" id="2908004"/>
    <lineage>
        <taxon>Bacteria</taxon>
        <taxon>Pseudomonadati</taxon>
        <taxon>Bacteroidota</taxon>
        <taxon>Chitinophagia</taxon>
        <taxon>Chitinophagales</taxon>
        <taxon>Chitinophagaceae</taxon>
        <taxon>Terrimonas</taxon>
    </lineage>
</organism>
<keyword evidence="4" id="KW-0012">Acyltransferase</keyword>
<dbReference type="InterPro" id="IPR001451">
    <property type="entry name" value="Hexapep"/>
</dbReference>
<accession>A0ABS9KNS5</accession>
<dbReference type="EMBL" id="JAKLTR010000003">
    <property type="protein sequence ID" value="MCG2613987.1"/>
    <property type="molecule type" value="Genomic_DNA"/>
</dbReference>
<comment type="similarity">
    <text evidence="1">Belongs to the transferase hexapeptide repeat family.</text>
</comment>
<dbReference type="InterPro" id="IPR020019">
    <property type="entry name" value="AcTrfase_PglD-like"/>
</dbReference>
<evidence type="ECO:0000256" key="2">
    <source>
        <dbReference type="ARBA" id="ARBA00022679"/>
    </source>
</evidence>
<dbReference type="InterPro" id="IPR050179">
    <property type="entry name" value="Trans_hexapeptide_repeat"/>
</dbReference>
<gene>
    <name evidence="6" type="ORF">LZZ85_06830</name>
</gene>
<dbReference type="PANTHER" id="PTHR43300">
    <property type="entry name" value="ACETYLTRANSFERASE"/>
    <property type="match status" value="1"/>
</dbReference>
<evidence type="ECO:0000313" key="6">
    <source>
        <dbReference type="EMBL" id="MCG2613987.1"/>
    </source>
</evidence>
<dbReference type="PROSITE" id="PS00101">
    <property type="entry name" value="HEXAPEP_TRANSFERASES"/>
    <property type="match status" value="1"/>
</dbReference>
<dbReference type="Gene3D" id="3.40.50.20">
    <property type="match status" value="1"/>
</dbReference>
<keyword evidence="7" id="KW-1185">Reference proteome</keyword>
<keyword evidence="3" id="KW-0677">Repeat</keyword>
<protein>
    <submittedName>
        <fullName evidence="6">Acetyltransferase</fullName>
    </submittedName>
</protein>
<dbReference type="CDD" id="cd03360">
    <property type="entry name" value="LbH_AT_putative"/>
    <property type="match status" value="1"/>
</dbReference>
<dbReference type="SUPFAM" id="SSF51161">
    <property type="entry name" value="Trimeric LpxA-like enzymes"/>
    <property type="match status" value="1"/>
</dbReference>
<dbReference type="InterPro" id="IPR041561">
    <property type="entry name" value="PglD_N"/>
</dbReference>
<evidence type="ECO:0000256" key="3">
    <source>
        <dbReference type="ARBA" id="ARBA00022737"/>
    </source>
</evidence>
<dbReference type="Pfam" id="PF17836">
    <property type="entry name" value="PglD_N"/>
    <property type="match status" value="1"/>
</dbReference>